<evidence type="ECO:0000256" key="7">
    <source>
        <dbReference type="SAM" id="MobiDB-lite"/>
    </source>
</evidence>
<keyword evidence="4" id="KW-0677">Repeat</keyword>
<dbReference type="SUPFAM" id="SSF52821">
    <property type="entry name" value="Rhodanese/Cell cycle control phosphatase"/>
    <property type="match status" value="2"/>
</dbReference>
<dbReference type="Proteomes" id="UP000630142">
    <property type="component" value="Unassembled WGS sequence"/>
</dbReference>
<dbReference type="CDD" id="cd01449">
    <property type="entry name" value="TST_Repeat_2"/>
    <property type="match status" value="1"/>
</dbReference>
<dbReference type="InterPro" id="IPR001307">
    <property type="entry name" value="Thiosulphate_STrfase_CS"/>
</dbReference>
<accession>A0A8J3DSB5</accession>
<dbReference type="GO" id="GO:0005737">
    <property type="term" value="C:cytoplasm"/>
    <property type="evidence" value="ECO:0007669"/>
    <property type="project" value="UniProtKB-SubCell"/>
</dbReference>
<feature type="compositionally biased region" description="Basic and acidic residues" evidence="7">
    <location>
        <begin position="182"/>
        <end position="193"/>
    </location>
</feature>
<reference evidence="9" key="2">
    <citation type="submission" date="2020-09" db="EMBL/GenBank/DDBJ databases">
        <authorList>
            <person name="Sun Q."/>
            <person name="Kim S."/>
        </authorList>
    </citation>
    <scope>NUCLEOTIDE SEQUENCE</scope>
    <source>
        <strain evidence="9">KCTC 42249</strain>
    </source>
</reference>
<dbReference type="Pfam" id="PF00581">
    <property type="entry name" value="Rhodanese"/>
    <property type="match status" value="2"/>
</dbReference>
<dbReference type="PROSITE" id="PS00380">
    <property type="entry name" value="RHODANESE_1"/>
    <property type="match status" value="1"/>
</dbReference>
<dbReference type="FunFam" id="3.40.250.10:FF:000015">
    <property type="entry name" value="Sulfurtransferase"/>
    <property type="match status" value="1"/>
</dbReference>
<dbReference type="PANTHER" id="PTHR11364:SF27">
    <property type="entry name" value="SULFURTRANSFERASE"/>
    <property type="match status" value="1"/>
</dbReference>
<evidence type="ECO:0000256" key="2">
    <source>
        <dbReference type="ARBA" id="ARBA00022490"/>
    </source>
</evidence>
<evidence type="ECO:0000313" key="10">
    <source>
        <dbReference type="Proteomes" id="UP000630142"/>
    </source>
</evidence>
<dbReference type="FunFam" id="3.40.250.10:FF:000001">
    <property type="entry name" value="Sulfurtransferase"/>
    <property type="match status" value="1"/>
</dbReference>
<feature type="domain" description="Rhodanese" evidence="8">
    <location>
        <begin position="19"/>
        <end position="136"/>
    </location>
</feature>
<feature type="region of interest" description="Disordered" evidence="7">
    <location>
        <begin position="178"/>
        <end position="202"/>
    </location>
</feature>
<sequence length="283" mass="30673">MSEQENFVVTPDWLQDNLDTPGVTIIDGSWYLPAQNRDPKAEYDAAHIPGAVFFDHEQVVEPSSKLPHTLPSPEDFARIIGTAGIAADDTIIVYDGPGLFTAPRVWWMLRTFGAKDVRILEGGFDNWKAAGRPVTDELTPVAPCVFHVDPHPERIASFEDMMGIVESGERQIADARPAGRFTGKDPEPREGMRSGHMPGAHSLPALSLARDGKLLPADELKAKIESAGLDLEKPVVTSCGSGITAAVLFLALESLGNKDVKLYDGSWSEWGSRSDTPITTAEA</sequence>
<dbReference type="NCBIfam" id="NF008557">
    <property type="entry name" value="PRK11493.1"/>
    <property type="match status" value="1"/>
</dbReference>
<feature type="domain" description="Rhodanese" evidence="8">
    <location>
        <begin position="166"/>
        <end position="279"/>
    </location>
</feature>
<dbReference type="SMART" id="SM00450">
    <property type="entry name" value="RHOD"/>
    <property type="match status" value="2"/>
</dbReference>
<proteinExistence type="predicted"/>
<evidence type="ECO:0000259" key="8">
    <source>
        <dbReference type="PROSITE" id="PS50206"/>
    </source>
</evidence>
<evidence type="ECO:0000313" key="9">
    <source>
        <dbReference type="EMBL" id="GHD07962.1"/>
    </source>
</evidence>
<keyword evidence="2" id="KW-0963">Cytoplasm</keyword>
<dbReference type="CDD" id="cd01448">
    <property type="entry name" value="TST_Repeat_1"/>
    <property type="match status" value="1"/>
</dbReference>
<protein>
    <recommendedName>
        <fullName evidence="6">Sulfurtransferase</fullName>
    </recommendedName>
</protein>
<dbReference type="InterPro" id="IPR001763">
    <property type="entry name" value="Rhodanese-like_dom"/>
</dbReference>
<evidence type="ECO:0000256" key="3">
    <source>
        <dbReference type="ARBA" id="ARBA00022679"/>
    </source>
</evidence>
<comment type="subcellular location">
    <subcellularLocation>
        <location evidence="1">Cytoplasm</location>
    </subcellularLocation>
</comment>
<dbReference type="Gene3D" id="3.40.250.10">
    <property type="entry name" value="Rhodanese-like domain"/>
    <property type="match status" value="2"/>
</dbReference>
<dbReference type="RefSeq" id="WP_189501628.1">
    <property type="nucleotide sequence ID" value="NZ_BMZQ01000001.1"/>
</dbReference>
<reference evidence="9" key="1">
    <citation type="journal article" date="2014" name="Int. J. Syst. Evol. Microbiol.">
        <title>Complete genome sequence of Corynebacterium casei LMG S-19264T (=DSM 44701T), isolated from a smear-ripened cheese.</title>
        <authorList>
            <consortium name="US DOE Joint Genome Institute (JGI-PGF)"/>
            <person name="Walter F."/>
            <person name="Albersmeier A."/>
            <person name="Kalinowski J."/>
            <person name="Ruckert C."/>
        </authorList>
    </citation>
    <scope>NUCLEOTIDE SEQUENCE</scope>
    <source>
        <strain evidence="9">KCTC 42249</strain>
    </source>
</reference>
<dbReference type="PANTHER" id="PTHR11364">
    <property type="entry name" value="THIOSULFATE SULFERTANSFERASE"/>
    <property type="match status" value="1"/>
</dbReference>
<comment type="catalytic activity">
    <reaction evidence="5">
        <text>2-oxo-3-sulfanylpropanoate + [thioredoxin]-dithiol = [thioredoxin]-disulfide + hydrogen sulfide + pyruvate + H(+)</text>
        <dbReference type="Rhea" id="RHEA:21740"/>
        <dbReference type="Rhea" id="RHEA-COMP:10698"/>
        <dbReference type="Rhea" id="RHEA-COMP:10700"/>
        <dbReference type="ChEBI" id="CHEBI:15361"/>
        <dbReference type="ChEBI" id="CHEBI:15378"/>
        <dbReference type="ChEBI" id="CHEBI:29919"/>
        <dbReference type="ChEBI" id="CHEBI:29950"/>
        <dbReference type="ChEBI" id="CHEBI:50058"/>
        <dbReference type="ChEBI" id="CHEBI:57678"/>
        <dbReference type="EC" id="2.8.1.2"/>
    </reaction>
    <physiologicalReaction direction="left-to-right" evidence="5">
        <dbReference type="Rhea" id="RHEA:21741"/>
    </physiologicalReaction>
</comment>
<dbReference type="GO" id="GO:0004792">
    <property type="term" value="F:thiosulfate-cyanide sulfurtransferase activity"/>
    <property type="evidence" value="ECO:0007669"/>
    <property type="project" value="InterPro"/>
</dbReference>
<keyword evidence="3 6" id="KW-0808">Transferase</keyword>
<organism evidence="9 10">
    <name type="scientific">Tianweitania populi</name>
    <dbReference type="NCBI Taxonomy" id="1607949"/>
    <lineage>
        <taxon>Bacteria</taxon>
        <taxon>Pseudomonadati</taxon>
        <taxon>Pseudomonadota</taxon>
        <taxon>Alphaproteobacteria</taxon>
        <taxon>Hyphomicrobiales</taxon>
        <taxon>Phyllobacteriaceae</taxon>
        <taxon>Tianweitania</taxon>
    </lineage>
</organism>
<dbReference type="PROSITE" id="PS00683">
    <property type="entry name" value="RHODANESE_2"/>
    <property type="match status" value="1"/>
</dbReference>
<name>A0A8J3DSB5_9HYPH</name>
<comment type="caution">
    <text evidence="9">The sequence shown here is derived from an EMBL/GenBank/DDBJ whole genome shotgun (WGS) entry which is preliminary data.</text>
</comment>
<dbReference type="AlphaFoldDB" id="A0A8J3DSB5"/>
<dbReference type="InterPro" id="IPR036873">
    <property type="entry name" value="Rhodanese-like_dom_sf"/>
</dbReference>
<evidence type="ECO:0000256" key="6">
    <source>
        <dbReference type="RuleBase" id="RU000507"/>
    </source>
</evidence>
<evidence type="ECO:0000256" key="4">
    <source>
        <dbReference type="ARBA" id="ARBA00022737"/>
    </source>
</evidence>
<dbReference type="InterPro" id="IPR045078">
    <property type="entry name" value="TST/MPST-like"/>
</dbReference>
<evidence type="ECO:0000256" key="5">
    <source>
        <dbReference type="ARBA" id="ARBA00051793"/>
    </source>
</evidence>
<keyword evidence="10" id="KW-1185">Reference proteome</keyword>
<dbReference type="EMBL" id="BMZQ01000001">
    <property type="protein sequence ID" value="GHD07962.1"/>
    <property type="molecule type" value="Genomic_DNA"/>
</dbReference>
<dbReference type="PROSITE" id="PS50206">
    <property type="entry name" value="RHODANESE_3"/>
    <property type="match status" value="2"/>
</dbReference>
<evidence type="ECO:0000256" key="1">
    <source>
        <dbReference type="ARBA" id="ARBA00004496"/>
    </source>
</evidence>
<dbReference type="GO" id="GO:0016784">
    <property type="term" value="F:3-mercaptopyruvate sulfurtransferase activity"/>
    <property type="evidence" value="ECO:0007669"/>
    <property type="project" value="UniProtKB-EC"/>
</dbReference>
<gene>
    <name evidence="9" type="ORF">GCM10016234_06970</name>
</gene>